<accession>A0A840AVD4</accession>
<reference evidence="1 2" key="1">
    <citation type="submission" date="2020-08" db="EMBL/GenBank/DDBJ databases">
        <title>Genomic Encyclopedia of Type Strains, Phase IV (KMG-IV): sequencing the most valuable type-strain genomes for metagenomic binning, comparative biology and taxonomic classification.</title>
        <authorList>
            <person name="Goeker M."/>
        </authorList>
    </citation>
    <scope>NUCLEOTIDE SEQUENCE [LARGE SCALE GENOMIC DNA]</scope>
    <source>
        <strain evidence="1 2">DSM 25966</strain>
    </source>
</reference>
<evidence type="ECO:0000313" key="1">
    <source>
        <dbReference type="EMBL" id="MBB3933128.1"/>
    </source>
</evidence>
<organism evidence="1 2">
    <name type="scientific">Kaistia hirudinis</name>
    <dbReference type="NCBI Taxonomy" id="1293440"/>
    <lineage>
        <taxon>Bacteria</taxon>
        <taxon>Pseudomonadati</taxon>
        <taxon>Pseudomonadota</taxon>
        <taxon>Alphaproteobacteria</taxon>
        <taxon>Hyphomicrobiales</taxon>
        <taxon>Kaistiaceae</taxon>
        <taxon>Kaistia</taxon>
    </lineage>
</organism>
<sequence length="146" mass="15774">MAADTTCYLDVTQEAGATFFRRGLVGPVVMLNLLRFRERADYAAHPDLAPPTPISGAEAFDRYVAYTLPFLTRSGGSILGLYEGGPNLIGPASERWDRVMLIRQASVASFLAFADDPAYRAGLGHRTAALADSRLVPLTERDGVQA</sequence>
<dbReference type="PANTHER" id="PTHR40257">
    <property type="match status" value="1"/>
</dbReference>
<proteinExistence type="predicted"/>
<comment type="caution">
    <text evidence="1">The sequence shown here is derived from an EMBL/GenBank/DDBJ whole genome shotgun (WGS) entry which is preliminary data.</text>
</comment>
<evidence type="ECO:0000313" key="2">
    <source>
        <dbReference type="Proteomes" id="UP000553963"/>
    </source>
</evidence>
<gene>
    <name evidence="1" type="ORF">GGR25_004192</name>
</gene>
<dbReference type="InterPro" id="IPR011008">
    <property type="entry name" value="Dimeric_a/b-barrel"/>
</dbReference>
<dbReference type="Gene3D" id="3.30.70.100">
    <property type="match status" value="1"/>
</dbReference>
<protein>
    <submittedName>
        <fullName evidence="1">Uncharacterized protein (DUF1330 family)</fullName>
    </submittedName>
</protein>
<dbReference type="RefSeq" id="WP_183400771.1">
    <property type="nucleotide sequence ID" value="NZ_JACIDS010000005.1"/>
</dbReference>
<keyword evidence="2" id="KW-1185">Reference proteome</keyword>
<name>A0A840AVD4_9HYPH</name>
<dbReference type="Proteomes" id="UP000553963">
    <property type="component" value="Unassembled WGS sequence"/>
</dbReference>
<dbReference type="SUPFAM" id="SSF54909">
    <property type="entry name" value="Dimeric alpha+beta barrel"/>
    <property type="match status" value="1"/>
</dbReference>
<dbReference type="EMBL" id="JACIDS010000005">
    <property type="protein sequence ID" value="MBB3933128.1"/>
    <property type="molecule type" value="Genomic_DNA"/>
</dbReference>
<dbReference type="PANTHER" id="PTHR40257:SF1">
    <property type="entry name" value="DUF1330 DOMAIN-CONTAINING PROTEIN"/>
    <property type="match status" value="1"/>
</dbReference>
<dbReference type="AlphaFoldDB" id="A0A840AVD4"/>